<comment type="caution">
    <text evidence="2">The sequence shown here is derived from an EMBL/GenBank/DDBJ whole genome shotgun (WGS) entry which is preliminary data.</text>
</comment>
<dbReference type="OrthoDB" id="6618453at2759"/>
<proteinExistence type="predicted"/>
<dbReference type="InterPro" id="IPR005135">
    <property type="entry name" value="Endo/exonuclease/phosphatase"/>
</dbReference>
<gene>
    <name evidence="2" type="ORF">FWK35_00036352</name>
</gene>
<dbReference type="SUPFAM" id="SSF56219">
    <property type="entry name" value="DNase I-like"/>
    <property type="match status" value="1"/>
</dbReference>
<evidence type="ECO:0000313" key="2">
    <source>
        <dbReference type="EMBL" id="KAF0702691.1"/>
    </source>
</evidence>
<protein>
    <recommendedName>
        <fullName evidence="1">Endonuclease/exonuclease/phosphatase domain-containing protein</fullName>
    </recommendedName>
</protein>
<dbReference type="GO" id="GO:0003824">
    <property type="term" value="F:catalytic activity"/>
    <property type="evidence" value="ECO:0007669"/>
    <property type="project" value="InterPro"/>
</dbReference>
<feature type="domain" description="Endonuclease/exonuclease/phosphatase" evidence="1">
    <location>
        <begin position="239"/>
        <end position="353"/>
    </location>
</feature>
<evidence type="ECO:0000313" key="3">
    <source>
        <dbReference type="Proteomes" id="UP000478052"/>
    </source>
</evidence>
<dbReference type="AlphaFoldDB" id="A0A6G0VMU9"/>
<dbReference type="SUPFAM" id="SSF56672">
    <property type="entry name" value="DNA/RNA polymerases"/>
    <property type="match status" value="1"/>
</dbReference>
<keyword evidence="3" id="KW-1185">Reference proteome</keyword>
<feature type="non-terminal residue" evidence="2">
    <location>
        <position position="1"/>
    </location>
</feature>
<feature type="non-terminal residue" evidence="2">
    <location>
        <position position="668"/>
    </location>
</feature>
<dbReference type="EMBL" id="VUJU01014183">
    <property type="protein sequence ID" value="KAF0702691.1"/>
    <property type="molecule type" value="Genomic_DNA"/>
</dbReference>
<dbReference type="InterPro" id="IPR043502">
    <property type="entry name" value="DNA/RNA_pol_sf"/>
</dbReference>
<dbReference type="Pfam" id="PF14529">
    <property type="entry name" value="Exo_endo_phos_2"/>
    <property type="match status" value="1"/>
</dbReference>
<dbReference type="Proteomes" id="UP000478052">
    <property type="component" value="Unassembled WGS sequence"/>
</dbReference>
<dbReference type="InterPro" id="IPR036691">
    <property type="entry name" value="Endo/exonu/phosph_ase_sf"/>
</dbReference>
<name>A0A6G0VMU9_APHCR</name>
<reference evidence="2 3" key="1">
    <citation type="submission" date="2019-08" db="EMBL/GenBank/DDBJ databases">
        <title>Whole genome of Aphis craccivora.</title>
        <authorList>
            <person name="Voronova N.V."/>
            <person name="Shulinski R.S."/>
            <person name="Bandarenka Y.V."/>
            <person name="Zhorov D.G."/>
            <person name="Warner D."/>
        </authorList>
    </citation>
    <scope>NUCLEOTIDE SEQUENCE [LARGE SCALE GENOMIC DNA]</scope>
    <source>
        <strain evidence="2">180601</strain>
        <tissue evidence="2">Whole Body</tissue>
    </source>
</reference>
<organism evidence="2 3">
    <name type="scientific">Aphis craccivora</name>
    <name type="common">Cowpea aphid</name>
    <dbReference type="NCBI Taxonomy" id="307492"/>
    <lineage>
        <taxon>Eukaryota</taxon>
        <taxon>Metazoa</taxon>
        <taxon>Ecdysozoa</taxon>
        <taxon>Arthropoda</taxon>
        <taxon>Hexapoda</taxon>
        <taxon>Insecta</taxon>
        <taxon>Pterygota</taxon>
        <taxon>Neoptera</taxon>
        <taxon>Paraneoptera</taxon>
        <taxon>Hemiptera</taxon>
        <taxon>Sternorrhyncha</taxon>
        <taxon>Aphidomorpha</taxon>
        <taxon>Aphidoidea</taxon>
        <taxon>Aphididae</taxon>
        <taxon>Aphidini</taxon>
        <taxon>Aphis</taxon>
        <taxon>Aphis</taxon>
    </lineage>
</organism>
<dbReference type="Gene3D" id="3.60.10.10">
    <property type="entry name" value="Endonuclease/exonuclease/phosphatase"/>
    <property type="match status" value="1"/>
</dbReference>
<accession>A0A6G0VMU9</accession>
<evidence type="ECO:0000259" key="1">
    <source>
        <dbReference type="Pfam" id="PF14529"/>
    </source>
</evidence>
<dbReference type="PANTHER" id="PTHR19446">
    <property type="entry name" value="REVERSE TRANSCRIPTASES"/>
    <property type="match status" value="1"/>
</dbReference>
<sequence>PRQPRIIIYDVDNDLSEVEIADGLLLQNPELGLTQEEIKSMSVKHKLGPKNGSTTHYVIETPASILPKLENKLVYLGMTRCRVKIHKSTTQCYRCQKFGHTSLKCNQEKPVCRHCAEEHDSRECMQNDKAICANCKKDHKSSSSVCKLNVNRQKIASLQLRDFCDKIGADVVLIQEPVMSPNKIIYGFENCKQVSGGVNAGAVVIVMNNELRVIELADMTTQHVVAVKIHRSYAAEAVTVVSAYFKYNMPTPCFIEKLRLILDRESRTIIGADVNGHSPMWHCPDRNNRGLYTEELIEDYDLTIANRQNCIRTYNREGMGSSNIDVTLLTPQVRNKIGGWSVHDNTDSDHNTISFILSLRDGGTGCPTAYRFNTCRADWEGFTRCLHRLKPAVDSSSIETQACTITGVIQTAAVECIPQIKRKSSRVGEPPWWTPELTSLRKDISRKRRMGLHRHDRYLSSIRQAKAAAWREFAGDINGNKWGKAFRYAKRGSVTRRAPSTMQRPDGIYTETLAETAYLLLGSFFPSEDHDRAYQTEGLLTPYERPVDTERVKTAIWRMKPRKAPGADGITAGILRKAWPVLAQEITRLFRECMVKATFPQVWKNAKLVVIPKPGKADMANPKAYRPVSLLPTLAKALETLIIRDLETETKLNEHTPQHGFVPGRSTS</sequence>
<dbReference type="GO" id="GO:0071897">
    <property type="term" value="P:DNA biosynthetic process"/>
    <property type="evidence" value="ECO:0007669"/>
    <property type="project" value="UniProtKB-ARBA"/>
</dbReference>